<accession>A0ABT5MH49</accession>
<name>A0ABT5MH49_9BURK</name>
<evidence type="ECO:0000256" key="6">
    <source>
        <dbReference type="ARBA" id="ARBA00023237"/>
    </source>
</evidence>
<evidence type="ECO:0000256" key="3">
    <source>
        <dbReference type="ARBA" id="ARBA00022692"/>
    </source>
</evidence>
<protein>
    <submittedName>
        <fullName evidence="9">BamA/TamA family outer membrane protein</fullName>
    </submittedName>
</protein>
<dbReference type="PANTHER" id="PTHR12815">
    <property type="entry name" value="SORTING AND ASSEMBLY MACHINERY SAMM50 PROTEIN FAMILY MEMBER"/>
    <property type="match status" value="1"/>
</dbReference>
<dbReference type="Pfam" id="PF07244">
    <property type="entry name" value="POTRA"/>
    <property type="match status" value="1"/>
</dbReference>
<dbReference type="InterPro" id="IPR010827">
    <property type="entry name" value="BamA/TamA_POTRA"/>
</dbReference>
<dbReference type="InterPro" id="IPR000184">
    <property type="entry name" value="Bac_surfAg_D15"/>
</dbReference>
<dbReference type="InterPro" id="IPR034746">
    <property type="entry name" value="POTRA"/>
</dbReference>
<feature type="chain" id="PRO_5045643492" evidence="7">
    <location>
        <begin position="32"/>
        <end position="633"/>
    </location>
</feature>
<keyword evidence="10" id="KW-1185">Reference proteome</keyword>
<organism evidence="9 10">
    <name type="scientific">Curvibacter microcysteis</name>
    <dbReference type="NCBI Taxonomy" id="3026419"/>
    <lineage>
        <taxon>Bacteria</taxon>
        <taxon>Pseudomonadati</taxon>
        <taxon>Pseudomonadota</taxon>
        <taxon>Betaproteobacteria</taxon>
        <taxon>Burkholderiales</taxon>
        <taxon>Comamonadaceae</taxon>
        <taxon>Curvibacter</taxon>
    </lineage>
</organism>
<keyword evidence="5" id="KW-0472">Membrane</keyword>
<dbReference type="PANTHER" id="PTHR12815:SF47">
    <property type="entry name" value="TRANSLOCATION AND ASSEMBLY MODULE SUBUNIT TAMA"/>
    <property type="match status" value="1"/>
</dbReference>
<dbReference type="Pfam" id="PF01103">
    <property type="entry name" value="Omp85"/>
    <property type="match status" value="1"/>
</dbReference>
<comment type="subcellular location">
    <subcellularLocation>
        <location evidence="1">Membrane</location>
    </subcellularLocation>
</comment>
<keyword evidence="2" id="KW-1134">Transmembrane beta strand</keyword>
<dbReference type="PROSITE" id="PS51779">
    <property type="entry name" value="POTRA"/>
    <property type="match status" value="1"/>
</dbReference>
<evidence type="ECO:0000313" key="10">
    <source>
        <dbReference type="Proteomes" id="UP001528672"/>
    </source>
</evidence>
<dbReference type="Gene3D" id="2.40.160.50">
    <property type="entry name" value="membrane protein fhac: a member of the omp85/tpsb transporter family"/>
    <property type="match status" value="1"/>
</dbReference>
<keyword evidence="6" id="KW-0998">Cell outer membrane</keyword>
<keyword evidence="4 7" id="KW-0732">Signal</keyword>
<dbReference type="InterPro" id="IPR039910">
    <property type="entry name" value="D15-like"/>
</dbReference>
<dbReference type="Proteomes" id="UP001528672">
    <property type="component" value="Unassembled WGS sequence"/>
</dbReference>
<evidence type="ECO:0000256" key="5">
    <source>
        <dbReference type="ARBA" id="ARBA00023136"/>
    </source>
</evidence>
<comment type="caution">
    <text evidence="9">The sequence shown here is derived from an EMBL/GenBank/DDBJ whole genome shotgun (WGS) entry which is preliminary data.</text>
</comment>
<gene>
    <name evidence="9" type="ORF">PSQ39_14860</name>
</gene>
<evidence type="ECO:0000259" key="8">
    <source>
        <dbReference type="PROSITE" id="PS51779"/>
    </source>
</evidence>
<feature type="signal peptide" evidence="7">
    <location>
        <begin position="1"/>
        <end position="31"/>
    </location>
</feature>
<evidence type="ECO:0000256" key="1">
    <source>
        <dbReference type="ARBA" id="ARBA00004370"/>
    </source>
</evidence>
<evidence type="ECO:0000256" key="2">
    <source>
        <dbReference type="ARBA" id="ARBA00022452"/>
    </source>
</evidence>
<evidence type="ECO:0000256" key="7">
    <source>
        <dbReference type="SAM" id="SignalP"/>
    </source>
</evidence>
<keyword evidence="3" id="KW-0812">Transmembrane</keyword>
<evidence type="ECO:0000313" key="9">
    <source>
        <dbReference type="EMBL" id="MDD0815915.1"/>
    </source>
</evidence>
<evidence type="ECO:0000256" key="4">
    <source>
        <dbReference type="ARBA" id="ARBA00022729"/>
    </source>
</evidence>
<reference evidence="9 10" key="1">
    <citation type="submission" date="2023-02" db="EMBL/GenBank/DDBJ databases">
        <title>Bacterial whole genome sequence for Curvibacter sp. HBC28.</title>
        <authorList>
            <person name="Le V."/>
            <person name="Ko S.-R."/>
            <person name="Ahn C.-Y."/>
            <person name="Oh H.-M."/>
        </authorList>
    </citation>
    <scope>NUCLEOTIDE SEQUENCE [LARGE SCALE GENOMIC DNA]</scope>
    <source>
        <strain evidence="9 10">HBC28</strain>
    </source>
</reference>
<dbReference type="Gene3D" id="3.10.20.310">
    <property type="entry name" value="membrane protein fhac"/>
    <property type="match status" value="2"/>
</dbReference>
<dbReference type="EMBL" id="JAQSIO010000005">
    <property type="protein sequence ID" value="MDD0815915.1"/>
    <property type="molecule type" value="Genomic_DNA"/>
</dbReference>
<proteinExistence type="predicted"/>
<feature type="domain" description="POTRA" evidence="8">
    <location>
        <begin position="240"/>
        <end position="313"/>
    </location>
</feature>
<dbReference type="RefSeq" id="WP_273927606.1">
    <property type="nucleotide sequence ID" value="NZ_JAQSIO010000005.1"/>
</dbReference>
<sequence length="633" mass="69461">MFGFRRGKPAHTPAFLWLLWLALFTLGNAWAADPRPATAPAAFDLQVQAPDALREHLMRHLELLQYRELQDLDREELDRLLGSAHDNALELLATQGYFSATVELSVQDPGLPEALAAAASTPSTTDASAKPQQPGPRWTVLLKVQPGEPVRISRFSLQLQGEILNSNALAAQQKDLEDSWALRPGTLFTQAAWDQAKTEALRRLTANRFPTGHLLRSEAAIDTDLHEAVLSLTLDSGPDYRFGDIVVEGTRLHDPELVRRLAQIPPGTVYTQTRLLEAQQRVADSGYFDSVFMSLDTQGDPQNATVRVQVREAKLHKWVLGIGASTDSGARLSSEYTHRKLPWLDWRAVSKLSLDRETKTLGTELTGQPDTDNWRATTSAQLQRQLGGSAPVNSLMLRAGRSKTEERYDRNLFLQYDHAITQSSPPENASSVSANYAWTRRNFNTLPFPTQGFGLAVELGAGLTLGAQREPYLRSRARILGFLPIGVSPERSLASTPRLAWRAEGGAIGARSNVVLPSTQRFLTGGDTTVRGYGYREIGVVQADGSLSAGRYLAVGSLEWQQPLRSQGRTTAWDAAVFVDAGAVANQASELKAKVGLGVGARWRSPVGPLALDLAWGAATHRWRLHMNLGFSF</sequence>